<organism evidence="10 11">
    <name type="scientific">Methanocorpusculum parvum</name>
    <dbReference type="NCBI Taxonomy" id="2193"/>
    <lineage>
        <taxon>Archaea</taxon>
        <taxon>Methanobacteriati</taxon>
        <taxon>Methanobacteriota</taxon>
        <taxon>Stenosarchaea group</taxon>
        <taxon>Methanomicrobia</taxon>
        <taxon>Methanomicrobiales</taxon>
        <taxon>Methanocorpusculaceae</taxon>
        <taxon>Methanocorpusculum</taxon>
    </lineage>
</organism>
<protein>
    <submittedName>
        <fullName evidence="10">Phosphate ABC transporter permease</fullName>
    </submittedName>
</protein>
<dbReference type="Pfam" id="PF00528">
    <property type="entry name" value="BPD_transp_1"/>
    <property type="match status" value="2"/>
</dbReference>
<dbReference type="GO" id="GO:0035435">
    <property type="term" value="P:phosphate ion transmembrane transport"/>
    <property type="evidence" value="ECO:0007669"/>
    <property type="project" value="InterPro"/>
</dbReference>
<dbReference type="RefSeq" id="WP_095641934.1">
    <property type="nucleotide sequence ID" value="NZ_LMVO01000008.1"/>
</dbReference>
<feature type="transmembrane region" description="Helical" evidence="8">
    <location>
        <begin position="147"/>
        <end position="167"/>
    </location>
</feature>
<feature type="transmembrane region" description="Helical" evidence="8">
    <location>
        <begin position="406"/>
        <end position="435"/>
    </location>
</feature>
<evidence type="ECO:0000313" key="11">
    <source>
        <dbReference type="Proteomes" id="UP000243820"/>
    </source>
</evidence>
<dbReference type="InterPro" id="IPR000515">
    <property type="entry name" value="MetI-like"/>
</dbReference>
<feature type="transmembrane region" description="Helical" evidence="8">
    <location>
        <begin position="310"/>
        <end position="342"/>
    </location>
</feature>
<dbReference type="Gene3D" id="1.10.3720.10">
    <property type="entry name" value="MetI-like"/>
    <property type="match status" value="2"/>
</dbReference>
<evidence type="ECO:0000259" key="9">
    <source>
        <dbReference type="PROSITE" id="PS50928"/>
    </source>
</evidence>
<dbReference type="InterPro" id="IPR035906">
    <property type="entry name" value="MetI-like_sf"/>
</dbReference>
<evidence type="ECO:0000256" key="6">
    <source>
        <dbReference type="ARBA" id="ARBA00022989"/>
    </source>
</evidence>
<dbReference type="CDD" id="cd06261">
    <property type="entry name" value="TM_PBP2"/>
    <property type="match status" value="2"/>
</dbReference>
<dbReference type="PANTHER" id="PTHR43470">
    <property type="entry name" value="PHOSPHATE TRANSPORT SYSTEM PERMEASE PROTEIN PSTA-RELATED"/>
    <property type="match status" value="1"/>
</dbReference>
<keyword evidence="6 8" id="KW-1133">Transmembrane helix</keyword>
<gene>
    <name evidence="10" type="ORF">ASJ83_05645</name>
</gene>
<evidence type="ECO:0000256" key="2">
    <source>
        <dbReference type="ARBA" id="ARBA00007069"/>
    </source>
</evidence>
<dbReference type="SUPFAM" id="SSF161098">
    <property type="entry name" value="MetI-like"/>
    <property type="match status" value="2"/>
</dbReference>
<dbReference type="PROSITE" id="PS50928">
    <property type="entry name" value="ABC_TM1"/>
    <property type="match status" value="2"/>
</dbReference>
<feature type="transmembrane region" description="Helical" evidence="8">
    <location>
        <begin position="69"/>
        <end position="102"/>
    </location>
</feature>
<dbReference type="PANTHER" id="PTHR43470:SF3">
    <property type="entry name" value="PHOSPHATE TRANSPORT SYSTEM PERMEASE PROTEIN PSTA-RELATED"/>
    <property type="match status" value="1"/>
</dbReference>
<sequence length="627" mass="66088">MTAQLTTGWREKGIRSVWLAAALIAASSVVFILGYLLLTSLPIFFETGIVGFFFNTDWNPTGSTPSFGIAALLIDTLLVTFGAMVFAVPLGLMAAVFLAYLAPPKLRDIVKPAIELLAGIPSVVYGFFGMIVLCSFLQQTLDMPSGFSWLAASILLGIMALPTIVSVSEDALFAVPKDYNEASLGLGATKWQTISRVLVPAAASGISAAVILGMGRAIGETMAVMMVAGNAAVIPSPIWDVLSPVRTLTATLGIELAEVASGSMHYYALFGVAAVLLAITLGVNLISVWITKRIKTGRPLVSMPAAARRILIICGMLIAFTAGIVILGIGPTLLAAAVFAGFFLLRDRVSHKVAERAAFGVIYAGTALVVATLIIILADIFIHGLPAISWEFLTTAPRDLGREGGIFPAIVGTLQLVGGAILLALPVGIGAAVYLNEYSAGTFLTRLLRTGNDLLAGTPSIVFGVFGFAFLVIFLGWGVCLLAGMICLALMILPTIIKTTEEALRSVSPSLREASFGLGATRWQTIKNVVLPSAAPGILTGTILSIGRAAGETAPIMFTAVVFSKRFISPDLFEPVMALPFHLYVLSTSVPGAQTQQYGTAVVLICLVLLIYLGAILLRTHFRKKLI</sequence>
<dbReference type="AlphaFoldDB" id="A0AAX0Q8C5"/>
<evidence type="ECO:0000256" key="3">
    <source>
        <dbReference type="ARBA" id="ARBA00022448"/>
    </source>
</evidence>
<evidence type="ECO:0000313" key="10">
    <source>
        <dbReference type="EMBL" id="PAV09692.1"/>
    </source>
</evidence>
<feature type="transmembrane region" description="Helical" evidence="8">
    <location>
        <begin position="598"/>
        <end position="618"/>
    </location>
</feature>
<reference evidence="10 11" key="1">
    <citation type="journal article" date="2017" name="BMC Genomics">
        <title>Genomic analysis of methanogenic archaea reveals a shift towards energy conservation.</title>
        <authorList>
            <person name="Gilmore S.P."/>
            <person name="Henske J.K."/>
            <person name="Sexton J.A."/>
            <person name="Solomon K.V."/>
            <person name="Seppala S."/>
            <person name="Yoo J.I."/>
            <person name="Huyett L.M."/>
            <person name="Pressman A."/>
            <person name="Cogan J.Z."/>
            <person name="Kivenson V."/>
            <person name="Peng X."/>
            <person name="Tan Y."/>
            <person name="Valentine D.L."/>
            <person name="O'Malley M.A."/>
        </authorList>
    </citation>
    <scope>NUCLEOTIDE SEQUENCE [LARGE SCALE GENOMIC DNA]</scope>
    <source>
        <strain evidence="10 11">XII</strain>
    </source>
</reference>
<dbReference type="Proteomes" id="UP000243820">
    <property type="component" value="Unassembled WGS sequence"/>
</dbReference>
<comment type="similarity">
    <text evidence="2">Belongs to the binding-protein-dependent transport system permease family. CysTW subfamily.</text>
</comment>
<proteinExistence type="inferred from homology"/>
<dbReference type="GO" id="GO:0005886">
    <property type="term" value="C:plasma membrane"/>
    <property type="evidence" value="ECO:0007669"/>
    <property type="project" value="UniProtKB-SubCell"/>
</dbReference>
<keyword evidence="11" id="KW-1185">Reference proteome</keyword>
<feature type="transmembrane region" description="Helical" evidence="8">
    <location>
        <begin position="266"/>
        <end position="290"/>
    </location>
</feature>
<feature type="domain" description="ABC transmembrane type-1" evidence="9">
    <location>
        <begin position="73"/>
        <end position="287"/>
    </location>
</feature>
<keyword evidence="3" id="KW-0813">Transport</keyword>
<dbReference type="InterPro" id="IPR011864">
    <property type="entry name" value="Phosphate_PstC"/>
</dbReference>
<feature type="transmembrane region" description="Helical" evidence="8">
    <location>
        <begin position="197"/>
        <end position="218"/>
    </location>
</feature>
<evidence type="ECO:0000256" key="8">
    <source>
        <dbReference type="SAM" id="Phobius"/>
    </source>
</evidence>
<name>A0AAX0Q8C5_9EURY</name>
<feature type="transmembrane region" description="Helical" evidence="8">
    <location>
        <begin position="114"/>
        <end position="141"/>
    </location>
</feature>
<keyword evidence="4" id="KW-1003">Cell membrane</keyword>
<evidence type="ECO:0000256" key="4">
    <source>
        <dbReference type="ARBA" id="ARBA00022475"/>
    </source>
</evidence>
<dbReference type="InterPro" id="IPR005672">
    <property type="entry name" value="Phosphate_PstA"/>
</dbReference>
<feature type="transmembrane region" description="Helical" evidence="8">
    <location>
        <begin position="362"/>
        <end position="385"/>
    </location>
</feature>
<dbReference type="EMBL" id="LMVO01000008">
    <property type="protein sequence ID" value="PAV09692.1"/>
    <property type="molecule type" value="Genomic_DNA"/>
</dbReference>
<evidence type="ECO:0000256" key="5">
    <source>
        <dbReference type="ARBA" id="ARBA00022692"/>
    </source>
</evidence>
<comment type="caution">
    <text evidence="10">The sequence shown here is derived from an EMBL/GenBank/DDBJ whole genome shotgun (WGS) entry which is preliminary data.</text>
</comment>
<dbReference type="NCBIfam" id="TIGR02138">
    <property type="entry name" value="phosphate_pstC"/>
    <property type="match status" value="1"/>
</dbReference>
<dbReference type="NCBIfam" id="TIGR00974">
    <property type="entry name" value="3a0107s02c"/>
    <property type="match status" value="1"/>
</dbReference>
<feature type="domain" description="ABC transmembrane type-1" evidence="9">
    <location>
        <begin position="410"/>
        <end position="619"/>
    </location>
</feature>
<dbReference type="GO" id="GO:0005315">
    <property type="term" value="F:phosphate transmembrane transporter activity"/>
    <property type="evidence" value="ECO:0007669"/>
    <property type="project" value="InterPro"/>
</dbReference>
<accession>A0AAX0Q8C5</accession>
<keyword evidence="7 8" id="KW-0472">Membrane</keyword>
<keyword evidence="5 8" id="KW-0812">Transmembrane</keyword>
<comment type="subcellular location">
    <subcellularLocation>
        <location evidence="1">Cell membrane</location>
        <topology evidence="1">Multi-pass membrane protein</topology>
    </subcellularLocation>
</comment>
<evidence type="ECO:0000256" key="1">
    <source>
        <dbReference type="ARBA" id="ARBA00004651"/>
    </source>
</evidence>
<evidence type="ECO:0000256" key="7">
    <source>
        <dbReference type="ARBA" id="ARBA00023136"/>
    </source>
</evidence>
<feature type="transmembrane region" description="Helical" evidence="8">
    <location>
        <begin position="461"/>
        <end position="493"/>
    </location>
</feature>
<feature type="transmembrane region" description="Helical" evidence="8">
    <location>
        <begin position="17"/>
        <end position="38"/>
    </location>
</feature>